<dbReference type="KEGG" id="ble:BleG1_3759"/>
<protein>
    <submittedName>
        <fullName evidence="2">Acyltransferase</fullName>
    </submittedName>
</protein>
<gene>
    <name evidence="2" type="ORF">BleG1_3759</name>
</gene>
<dbReference type="EMBL" id="CP003923">
    <property type="protein sequence ID" value="AIC96306.1"/>
    <property type="molecule type" value="Genomic_DNA"/>
</dbReference>
<dbReference type="OrthoDB" id="7163760at2"/>
<dbReference type="Proteomes" id="UP000027142">
    <property type="component" value="Chromosome"/>
</dbReference>
<dbReference type="HOGENOM" id="CLU_070012_1_1_9"/>
<dbReference type="Gene3D" id="3.40.630.30">
    <property type="match status" value="1"/>
</dbReference>
<keyword evidence="3" id="KW-1185">Reference proteome</keyword>
<reference evidence="2 3" key="1">
    <citation type="journal article" date="2014" name="Gene">
        <title>A comparative genomic analysis of the alkalitolerant soil bacterium Bacillus lehensis G1.</title>
        <authorList>
            <person name="Noor Y.M."/>
            <person name="Samsulrizal N.H."/>
            <person name="Jema'on N.A."/>
            <person name="Low K.O."/>
            <person name="Ramli A.N."/>
            <person name="Alias N.I."/>
            <person name="Damis S.I."/>
            <person name="Fuzi S.F."/>
            <person name="Isa M.N."/>
            <person name="Murad A.M."/>
            <person name="Raih M.F."/>
            <person name="Bakar F.D."/>
            <person name="Najimudin N."/>
            <person name="Mahadi N.M."/>
            <person name="Illias R.M."/>
        </authorList>
    </citation>
    <scope>NUCLEOTIDE SEQUENCE [LARGE SCALE GENOMIC DNA]</scope>
    <source>
        <strain evidence="2 3">G1</strain>
    </source>
</reference>
<name>A0A060LYI2_9BACI</name>
<accession>A0A060LYI2</accession>
<dbReference type="InterPro" id="IPR000182">
    <property type="entry name" value="GNAT_dom"/>
</dbReference>
<dbReference type="Pfam" id="PF00583">
    <property type="entry name" value="Acetyltransf_1"/>
    <property type="match status" value="2"/>
</dbReference>
<evidence type="ECO:0000259" key="1">
    <source>
        <dbReference type="PROSITE" id="PS51186"/>
    </source>
</evidence>
<evidence type="ECO:0000313" key="3">
    <source>
        <dbReference type="Proteomes" id="UP000027142"/>
    </source>
</evidence>
<dbReference type="PANTHER" id="PTHR43617:SF20">
    <property type="entry name" value="N-ALPHA-ACETYLTRANSFERASE RIMI"/>
    <property type="match status" value="1"/>
</dbReference>
<feature type="domain" description="N-acetyltransferase" evidence="1">
    <location>
        <begin position="1"/>
        <end position="142"/>
    </location>
</feature>
<proteinExistence type="predicted"/>
<dbReference type="eggNOG" id="COG0456">
    <property type="taxonomic scope" value="Bacteria"/>
</dbReference>
<organism evidence="2 3">
    <name type="scientific">Shouchella lehensis G1</name>
    <dbReference type="NCBI Taxonomy" id="1246626"/>
    <lineage>
        <taxon>Bacteria</taxon>
        <taxon>Bacillati</taxon>
        <taxon>Bacillota</taxon>
        <taxon>Bacilli</taxon>
        <taxon>Bacillales</taxon>
        <taxon>Bacillaceae</taxon>
        <taxon>Shouchella</taxon>
    </lineage>
</organism>
<dbReference type="InterPro" id="IPR016181">
    <property type="entry name" value="Acyl_CoA_acyltransferase"/>
</dbReference>
<dbReference type="SUPFAM" id="SSF55729">
    <property type="entry name" value="Acyl-CoA N-acyltransferases (Nat)"/>
    <property type="match status" value="2"/>
</dbReference>
<dbReference type="PATRIC" id="fig|1246626.3.peg.3753"/>
<dbReference type="CDD" id="cd04301">
    <property type="entry name" value="NAT_SF"/>
    <property type="match status" value="2"/>
</dbReference>
<dbReference type="PANTHER" id="PTHR43617">
    <property type="entry name" value="L-AMINO ACID N-ACETYLTRANSFERASE"/>
    <property type="match status" value="1"/>
</dbReference>
<dbReference type="RefSeq" id="WP_051667685.1">
    <property type="nucleotide sequence ID" value="NZ_CP003923.1"/>
</dbReference>
<keyword evidence="2" id="KW-0808">Transferase</keyword>
<sequence>MLAPEQRKAIHALQQKVEHYDKTKLKMNWDMLAQQNRSESKTEDYFHYDEKGTLLGYLAVFPFGKKVECLCLVDPEYRRRGIARHLMTQALSDWQQQAASFLINTPENATNGHAFCRAVGSVYQFSEHQMVCREIPMPCSKEGIRIRPAVSSDQASIQCLDKEGFGLSMEETNHLRPDEVNGTYIVEAAGEVVGKLRVQRQKEESWIYGFVIKKEERGKGIGRAVLTDIVHREVRNGKTVWLDVVTSNEQALSLYKKCGFTVEGAQAYYRYKA</sequence>
<keyword evidence="2" id="KW-0012">Acyltransferase</keyword>
<evidence type="ECO:0000313" key="2">
    <source>
        <dbReference type="EMBL" id="AIC96306.1"/>
    </source>
</evidence>
<dbReference type="GO" id="GO:0008999">
    <property type="term" value="F:protein-N-terminal-alanine acetyltransferase activity"/>
    <property type="evidence" value="ECO:0007669"/>
    <property type="project" value="TreeGrafter"/>
</dbReference>
<feature type="domain" description="N-acetyltransferase" evidence="1">
    <location>
        <begin position="144"/>
        <end position="273"/>
    </location>
</feature>
<dbReference type="InterPro" id="IPR050276">
    <property type="entry name" value="MshD_Acetyltransferase"/>
</dbReference>
<dbReference type="STRING" id="1246626.BleG1_3759"/>
<dbReference type="AlphaFoldDB" id="A0A060LYI2"/>
<dbReference type="PROSITE" id="PS51186">
    <property type="entry name" value="GNAT"/>
    <property type="match status" value="2"/>
</dbReference>